<gene>
    <name evidence="1" type="ORF">GORHZ_006_00280</name>
</gene>
<keyword evidence="2" id="KW-1185">Reference proteome</keyword>
<dbReference type="Proteomes" id="UP000008363">
    <property type="component" value="Unassembled WGS sequence"/>
</dbReference>
<organism evidence="1 2">
    <name type="scientific">Gordonia rhizosphera NBRC 16068</name>
    <dbReference type="NCBI Taxonomy" id="1108045"/>
    <lineage>
        <taxon>Bacteria</taxon>
        <taxon>Bacillati</taxon>
        <taxon>Actinomycetota</taxon>
        <taxon>Actinomycetes</taxon>
        <taxon>Mycobacteriales</taxon>
        <taxon>Gordoniaceae</taxon>
        <taxon>Gordonia</taxon>
    </lineage>
</organism>
<protein>
    <submittedName>
        <fullName evidence="1">Uncharacterized protein</fullName>
    </submittedName>
</protein>
<dbReference type="AlphaFoldDB" id="K6WNP7"/>
<reference evidence="1 2" key="1">
    <citation type="submission" date="2012-08" db="EMBL/GenBank/DDBJ databases">
        <title>Whole genome shotgun sequence of Gordonia rhizosphera NBRC 16068.</title>
        <authorList>
            <person name="Takarada H."/>
            <person name="Isaki S."/>
            <person name="Hosoyama A."/>
            <person name="Tsuchikane K."/>
            <person name="Katsumata H."/>
            <person name="Baba S."/>
            <person name="Ohji S."/>
            <person name="Yamazaki S."/>
            <person name="Fujita N."/>
        </authorList>
    </citation>
    <scope>NUCLEOTIDE SEQUENCE [LARGE SCALE GENOMIC DNA]</scope>
    <source>
        <strain evidence="1 2">NBRC 16068</strain>
    </source>
</reference>
<evidence type="ECO:0000313" key="1">
    <source>
        <dbReference type="EMBL" id="GAB88159.1"/>
    </source>
</evidence>
<comment type="caution">
    <text evidence="1">The sequence shown here is derived from an EMBL/GenBank/DDBJ whole genome shotgun (WGS) entry which is preliminary data.</text>
</comment>
<evidence type="ECO:0000313" key="2">
    <source>
        <dbReference type="Proteomes" id="UP000008363"/>
    </source>
</evidence>
<name>K6WNP7_9ACTN</name>
<accession>K6WNP7</accession>
<proteinExistence type="predicted"/>
<dbReference type="EMBL" id="BAHC01000006">
    <property type="protein sequence ID" value="GAB88159.1"/>
    <property type="molecule type" value="Genomic_DNA"/>
</dbReference>
<dbReference type="STRING" id="1108045.GORHZ_006_00280"/>
<sequence>MVPGNVPRKPSEHYANTLSMGSPALARLVSELIDGHPAQPDYVELHLQPISESPIYSRITAHDEDPNAKASFVVDLWSRTDNGSLGEWDGRGTPSLLTDVRQNGTWQLFNCCVAVRPFDRADLYAGKYPDP</sequence>